<dbReference type="PRINTS" id="PR00019">
    <property type="entry name" value="LEURICHRPT"/>
</dbReference>
<keyword evidence="7 11" id="KW-1133">Transmembrane helix</keyword>
<keyword evidence="13" id="KW-1185">Reference proteome</keyword>
<evidence type="ECO:0000256" key="11">
    <source>
        <dbReference type="SAM" id="Phobius"/>
    </source>
</evidence>
<dbReference type="STRING" id="74649.A0A2P6QJX5"/>
<protein>
    <submittedName>
        <fullName evidence="12">Putative non-specific serine/threonine protein kinase</fullName>
        <ecNumber evidence="12">2.7.11.1</ecNumber>
    </submittedName>
</protein>
<organism evidence="12 13">
    <name type="scientific">Rosa chinensis</name>
    <name type="common">China rose</name>
    <dbReference type="NCBI Taxonomy" id="74649"/>
    <lineage>
        <taxon>Eukaryota</taxon>
        <taxon>Viridiplantae</taxon>
        <taxon>Streptophyta</taxon>
        <taxon>Embryophyta</taxon>
        <taxon>Tracheophyta</taxon>
        <taxon>Spermatophyta</taxon>
        <taxon>Magnoliopsida</taxon>
        <taxon>eudicotyledons</taxon>
        <taxon>Gunneridae</taxon>
        <taxon>Pentapetalae</taxon>
        <taxon>rosids</taxon>
        <taxon>fabids</taxon>
        <taxon>Rosales</taxon>
        <taxon>Rosaceae</taxon>
        <taxon>Rosoideae</taxon>
        <taxon>Rosoideae incertae sedis</taxon>
        <taxon>Rosa</taxon>
    </lineage>
</organism>
<comment type="subcellular location">
    <subcellularLocation>
        <location evidence="1">Membrane</location>
        <topology evidence="1">Single-pass type I membrane protein</topology>
    </subcellularLocation>
</comment>
<dbReference type="FunFam" id="3.80.10.10:FF:000111">
    <property type="entry name" value="LRR receptor-like serine/threonine-protein kinase ERECTA"/>
    <property type="match status" value="1"/>
</dbReference>
<feature type="transmembrane region" description="Helical" evidence="11">
    <location>
        <begin position="200"/>
        <end position="221"/>
    </location>
</feature>
<dbReference type="PANTHER" id="PTHR48063">
    <property type="entry name" value="LRR RECEPTOR-LIKE KINASE"/>
    <property type="match status" value="1"/>
</dbReference>
<evidence type="ECO:0000256" key="6">
    <source>
        <dbReference type="ARBA" id="ARBA00022737"/>
    </source>
</evidence>
<keyword evidence="4 11" id="KW-0812">Transmembrane</keyword>
<dbReference type="Gene3D" id="3.80.10.10">
    <property type="entry name" value="Ribonuclease Inhibitor"/>
    <property type="match status" value="1"/>
</dbReference>
<evidence type="ECO:0000256" key="3">
    <source>
        <dbReference type="ARBA" id="ARBA00022614"/>
    </source>
</evidence>
<dbReference type="GO" id="GO:0016020">
    <property type="term" value="C:membrane"/>
    <property type="evidence" value="ECO:0007669"/>
    <property type="project" value="UniProtKB-SubCell"/>
</dbReference>
<dbReference type="InterPro" id="IPR046956">
    <property type="entry name" value="RLP23-like"/>
</dbReference>
<comment type="similarity">
    <text evidence="2">Belongs to the RLP family.</text>
</comment>
<accession>A0A2P6QJX5</accession>
<dbReference type="InterPro" id="IPR032675">
    <property type="entry name" value="LRR_dom_sf"/>
</dbReference>
<evidence type="ECO:0000256" key="9">
    <source>
        <dbReference type="ARBA" id="ARBA00023170"/>
    </source>
</evidence>
<evidence type="ECO:0000313" key="12">
    <source>
        <dbReference type="EMBL" id="PRQ34479.1"/>
    </source>
</evidence>
<dbReference type="Pfam" id="PF13855">
    <property type="entry name" value="LRR_8"/>
    <property type="match status" value="1"/>
</dbReference>
<dbReference type="OMA" id="WHITHKK"/>
<proteinExistence type="inferred from homology"/>
<keyword evidence="8 11" id="KW-0472">Membrane</keyword>
<evidence type="ECO:0000313" key="13">
    <source>
        <dbReference type="Proteomes" id="UP000238479"/>
    </source>
</evidence>
<keyword evidence="12" id="KW-0418">Kinase</keyword>
<keyword evidence="5" id="KW-0732">Signal</keyword>
<evidence type="ECO:0000256" key="2">
    <source>
        <dbReference type="ARBA" id="ARBA00009592"/>
    </source>
</evidence>
<name>A0A2P6QJX5_ROSCH</name>
<comment type="caution">
    <text evidence="12">The sequence shown here is derived from an EMBL/GenBank/DDBJ whole genome shotgun (WGS) entry which is preliminary data.</text>
</comment>
<evidence type="ECO:0000256" key="5">
    <source>
        <dbReference type="ARBA" id="ARBA00022729"/>
    </source>
</evidence>
<keyword evidence="12" id="KW-0808">Transferase</keyword>
<dbReference type="GO" id="GO:0004674">
    <property type="term" value="F:protein serine/threonine kinase activity"/>
    <property type="evidence" value="ECO:0007669"/>
    <property type="project" value="UniProtKB-KW"/>
</dbReference>
<sequence length="235" mass="26304">MINLDLGHNHFSGTIPKCLNNLKSLQYGNSSYSVQFGDYIEQATVISKGQVLEYYDTLKLVKSIDLSSNNLEGEIPEEISSLVALGTLNLSMNQLNGNIPSQIGRLRWLETLDLSYNNLYGQIPRSFPFLTSLSHLNLSHNNLAGRIPSGNQLQTLNESSIYEGNPWLCGVPLSRYCPGDERNDEGAKDSEEDGNENEKLWSYVSMVLGFIVGFWGCLWHITHKKVMEVCLLSIL</sequence>
<dbReference type="EMBL" id="PDCK01000043">
    <property type="protein sequence ID" value="PRQ34479.1"/>
    <property type="molecule type" value="Genomic_DNA"/>
</dbReference>
<reference evidence="12 13" key="1">
    <citation type="journal article" date="2018" name="Nat. Genet.">
        <title>The Rosa genome provides new insights in the design of modern roses.</title>
        <authorList>
            <person name="Bendahmane M."/>
        </authorList>
    </citation>
    <scope>NUCLEOTIDE SEQUENCE [LARGE SCALE GENOMIC DNA]</scope>
    <source>
        <strain evidence="13">cv. Old Blush</strain>
    </source>
</reference>
<keyword evidence="3" id="KW-0433">Leucine-rich repeat</keyword>
<dbReference type="AlphaFoldDB" id="A0A2P6QJX5"/>
<evidence type="ECO:0000256" key="10">
    <source>
        <dbReference type="ARBA" id="ARBA00023180"/>
    </source>
</evidence>
<keyword evidence="10" id="KW-0325">Glycoprotein</keyword>
<dbReference type="EC" id="2.7.11.1" evidence="12"/>
<dbReference type="InterPro" id="IPR001611">
    <property type="entry name" value="Leu-rich_rpt"/>
</dbReference>
<dbReference type="PROSITE" id="PS51450">
    <property type="entry name" value="LRR"/>
    <property type="match status" value="1"/>
</dbReference>
<evidence type="ECO:0000256" key="8">
    <source>
        <dbReference type="ARBA" id="ARBA00023136"/>
    </source>
</evidence>
<evidence type="ECO:0000256" key="4">
    <source>
        <dbReference type="ARBA" id="ARBA00022692"/>
    </source>
</evidence>
<keyword evidence="9" id="KW-0675">Receptor</keyword>
<evidence type="ECO:0000256" key="7">
    <source>
        <dbReference type="ARBA" id="ARBA00022989"/>
    </source>
</evidence>
<gene>
    <name evidence="12" type="ORF">RchiOBHm_Chr5g0069401</name>
</gene>
<dbReference type="PANTHER" id="PTHR48063:SF90">
    <property type="entry name" value="OS11G0565920 PROTEIN"/>
    <property type="match status" value="1"/>
</dbReference>
<dbReference type="Gramene" id="PRQ34479">
    <property type="protein sequence ID" value="PRQ34479"/>
    <property type="gene ID" value="RchiOBHm_Chr5g0069401"/>
</dbReference>
<keyword evidence="12" id="KW-0723">Serine/threonine-protein kinase</keyword>
<evidence type="ECO:0000256" key="1">
    <source>
        <dbReference type="ARBA" id="ARBA00004479"/>
    </source>
</evidence>
<keyword evidence="6" id="KW-0677">Repeat</keyword>
<dbReference type="SUPFAM" id="SSF52058">
    <property type="entry name" value="L domain-like"/>
    <property type="match status" value="1"/>
</dbReference>
<dbReference type="Pfam" id="PF00560">
    <property type="entry name" value="LRR_1"/>
    <property type="match status" value="2"/>
</dbReference>
<dbReference type="Proteomes" id="UP000238479">
    <property type="component" value="Chromosome 5"/>
</dbReference>